<organism evidence="1 2">
    <name type="scientific">Duganella sacchari</name>
    <dbReference type="NCBI Taxonomy" id="551987"/>
    <lineage>
        <taxon>Bacteria</taxon>
        <taxon>Pseudomonadati</taxon>
        <taxon>Pseudomonadota</taxon>
        <taxon>Betaproteobacteria</taxon>
        <taxon>Burkholderiales</taxon>
        <taxon>Oxalobacteraceae</taxon>
        <taxon>Telluria group</taxon>
        <taxon>Duganella</taxon>
    </lineage>
</organism>
<evidence type="ECO:0000313" key="2">
    <source>
        <dbReference type="Proteomes" id="UP000184339"/>
    </source>
</evidence>
<gene>
    <name evidence="1" type="ORF">SAMN05192549_11493</name>
</gene>
<sequence length="73" mass="8158">MQPRMNHKLADTLEQAVVIDALSGAATAWAFLEAHHVPRETILRVLSTASMRRRSDTPSGFTIERCRSTPRVV</sequence>
<keyword evidence="2" id="KW-1185">Reference proteome</keyword>
<accession>A0A1M7R869</accession>
<dbReference type="AlphaFoldDB" id="A0A1M7R869"/>
<dbReference type="EMBL" id="FRCX01000014">
    <property type="protein sequence ID" value="SHN42527.1"/>
    <property type="molecule type" value="Genomic_DNA"/>
</dbReference>
<reference evidence="2" key="1">
    <citation type="submission" date="2016-11" db="EMBL/GenBank/DDBJ databases">
        <authorList>
            <person name="Varghese N."/>
            <person name="Submissions S."/>
        </authorList>
    </citation>
    <scope>NUCLEOTIDE SEQUENCE [LARGE SCALE GENOMIC DNA]</scope>
    <source>
        <strain evidence="2">Sac-22</strain>
    </source>
</reference>
<evidence type="ECO:0000313" key="1">
    <source>
        <dbReference type="EMBL" id="SHN42527.1"/>
    </source>
</evidence>
<protein>
    <submittedName>
        <fullName evidence="1">Uncharacterized protein</fullName>
    </submittedName>
</protein>
<proteinExistence type="predicted"/>
<dbReference type="Proteomes" id="UP000184339">
    <property type="component" value="Unassembled WGS sequence"/>
</dbReference>
<name>A0A1M7R869_9BURK</name>